<evidence type="ECO:0000313" key="3">
    <source>
        <dbReference type="EMBL" id="ABZ70020.1"/>
    </source>
</evidence>
<gene>
    <name evidence="3" type="ordered locus">Caul_0889</name>
</gene>
<dbReference type="GO" id="GO:0008713">
    <property type="term" value="F:ADP-heptose-lipopolysaccharide heptosyltransferase activity"/>
    <property type="evidence" value="ECO:0007669"/>
    <property type="project" value="TreeGrafter"/>
</dbReference>
<dbReference type="HOGENOM" id="CLU_038371_0_0_5"/>
<dbReference type="KEGG" id="cak:Caul_0889"/>
<dbReference type="OrthoDB" id="9797795at2"/>
<accession>B0SVI1</accession>
<dbReference type="STRING" id="366602.Caul_0889"/>
<dbReference type="GO" id="GO:0009244">
    <property type="term" value="P:lipopolysaccharide core region biosynthetic process"/>
    <property type="evidence" value="ECO:0007669"/>
    <property type="project" value="TreeGrafter"/>
</dbReference>
<sequence length="344" mass="37145">MSPAPKPPGPVLVYAPDRGIGDLMWHLPTFRAIAATTPEKQVVLAARPSSHARQVLAVEPSISKVVYARHFTGTLRGVHEVLDFWRICREVKPRAVWILEKIGRPAQAAWLAGVPERRGFGLGHRSQEQWLQGPFLPKSMRPAHRLDKLAAFEALHGLSVDSREPTLLLDPKAVAAVKARFGDRPGPWLVLGVGASEPARTWPAERFAAVSQALADLFPTVFWLGGPNDAPRLKATVEAQPPLSQDLGRDILACDLPLDQAAALIALSAGFLGNDSGPLNVAASVGRPAIGLMGTSPVPVYSRWLSRLDGGEGRIADISVDQALEAVRTRFTDEAWANRDIPAT</sequence>
<protein>
    <submittedName>
        <fullName evidence="3">Glycosyl transferase family 9</fullName>
    </submittedName>
</protein>
<dbReference type="InterPro" id="IPR051199">
    <property type="entry name" value="LPS_LOS_Heptosyltrfase"/>
</dbReference>
<reference evidence="3" key="1">
    <citation type="submission" date="2008-01" db="EMBL/GenBank/DDBJ databases">
        <title>Complete sequence of chromosome of Caulobacter sp. K31.</title>
        <authorList>
            <consortium name="US DOE Joint Genome Institute"/>
            <person name="Copeland A."/>
            <person name="Lucas S."/>
            <person name="Lapidus A."/>
            <person name="Barry K."/>
            <person name="Glavina del Rio T."/>
            <person name="Dalin E."/>
            <person name="Tice H."/>
            <person name="Pitluck S."/>
            <person name="Bruce D."/>
            <person name="Goodwin L."/>
            <person name="Thompson L.S."/>
            <person name="Brettin T."/>
            <person name="Detter J.C."/>
            <person name="Han C."/>
            <person name="Schmutz J."/>
            <person name="Larimer F."/>
            <person name="Land M."/>
            <person name="Hauser L."/>
            <person name="Kyrpides N."/>
            <person name="Kim E."/>
            <person name="Stephens C."/>
            <person name="Richardson P."/>
        </authorList>
    </citation>
    <scope>NUCLEOTIDE SEQUENCE [LARGE SCALE GENOMIC DNA]</scope>
    <source>
        <strain evidence="3">K31</strain>
    </source>
</reference>
<proteinExistence type="predicted"/>
<dbReference type="GO" id="GO:0005829">
    <property type="term" value="C:cytosol"/>
    <property type="evidence" value="ECO:0007669"/>
    <property type="project" value="TreeGrafter"/>
</dbReference>
<dbReference type="InterPro" id="IPR002201">
    <property type="entry name" value="Glyco_trans_9"/>
</dbReference>
<dbReference type="AlphaFoldDB" id="B0SVI1"/>
<dbReference type="EMBL" id="CP000927">
    <property type="protein sequence ID" value="ABZ70020.1"/>
    <property type="molecule type" value="Genomic_DNA"/>
</dbReference>
<dbReference type="CAZy" id="GT9">
    <property type="family name" value="Glycosyltransferase Family 9"/>
</dbReference>
<dbReference type="Gene3D" id="3.40.50.2000">
    <property type="entry name" value="Glycogen Phosphorylase B"/>
    <property type="match status" value="2"/>
</dbReference>
<dbReference type="PANTHER" id="PTHR30160">
    <property type="entry name" value="TETRAACYLDISACCHARIDE 4'-KINASE-RELATED"/>
    <property type="match status" value="1"/>
</dbReference>
<organism evidence="3">
    <name type="scientific">Caulobacter sp. (strain K31)</name>
    <dbReference type="NCBI Taxonomy" id="366602"/>
    <lineage>
        <taxon>Bacteria</taxon>
        <taxon>Pseudomonadati</taxon>
        <taxon>Pseudomonadota</taxon>
        <taxon>Alphaproteobacteria</taxon>
        <taxon>Caulobacterales</taxon>
        <taxon>Caulobacteraceae</taxon>
        <taxon>Caulobacter</taxon>
    </lineage>
</organism>
<dbReference type="SUPFAM" id="SSF53756">
    <property type="entry name" value="UDP-Glycosyltransferase/glycogen phosphorylase"/>
    <property type="match status" value="1"/>
</dbReference>
<keyword evidence="2 3" id="KW-0808">Transferase</keyword>
<keyword evidence="1" id="KW-0328">Glycosyltransferase</keyword>
<evidence type="ECO:0000256" key="1">
    <source>
        <dbReference type="ARBA" id="ARBA00022676"/>
    </source>
</evidence>
<evidence type="ECO:0000256" key="2">
    <source>
        <dbReference type="ARBA" id="ARBA00022679"/>
    </source>
</evidence>
<dbReference type="CDD" id="cd03789">
    <property type="entry name" value="GT9_LPS_heptosyltransferase"/>
    <property type="match status" value="1"/>
</dbReference>
<dbReference type="Pfam" id="PF01075">
    <property type="entry name" value="Glyco_transf_9"/>
    <property type="match status" value="1"/>
</dbReference>
<name>B0SVI1_CAUSK</name>
<dbReference type="eggNOG" id="COG0859">
    <property type="taxonomic scope" value="Bacteria"/>
</dbReference>